<keyword evidence="1" id="KW-0677">Repeat</keyword>
<dbReference type="Gene3D" id="1.25.40.10">
    <property type="entry name" value="Tetratricopeptide repeat domain"/>
    <property type="match status" value="4"/>
</dbReference>
<dbReference type="PANTHER" id="PTHR22904:SF523">
    <property type="entry name" value="STRESS-INDUCED-PHOSPHOPROTEIN 1"/>
    <property type="match status" value="1"/>
</dbReference>
<proteinExistence type="predicted"/>
<dbReference type="STRING" id="135651.G0NBT3"/>
<evidence type="ECO:0000256" key="2">
    <source>
        <dbReference type="ARBA" id="ARBA00022803"/>
    </source>
</evidence>
<dbReference type="Proteomes" id="UP000008068">
    <property type="component" value="Unassembled WGS sequence"/>
</dbReference>
<keyword evidence="4" id="KW-1185">Reference proteome</keyword>
<dbReference type="GO" id="GO:0051879">
    <property type="term" value="F:Hsp90 protein binding"/>
    <property type="evidence" value="ECO:0007669"/>
    <property type="project" value="TreeGrafter"/>
</dbReference>
<accession>G0NBT3</accession>
<evidence type="ECO:0000313" key="4">
    <source>
        <dbReference type="Proteomes" id="UP000008068"/>
    </source>
</evidence>
<sequence>MNETLESVVHEAGSAYSEGRYREARDLYESALLEHPNNGILHANLSAILLKMNLPEYSLKHSEKAVKLCPQWAKAHYRKGESLKASSRIFDSILAFANGIRLDSTNFQILKSLSDSITVFYGQKFPWENLKLLKLDQDVPTILSTLGQLILSENRPEEAVKILNWSIELDLKSVKLQESVYGALASAYCTMGKYPEALESLRKQLDTALRIDTPSVPKIRENLAQVAEICEDYNVAIEMRTIWGKKNENDLSENLKLCELYLKSGAPEKVLSILDREPSTKIPVQMMIGKAYMAQGEYQQALRTLIPISRNRENHSFELVDSINKCMVELEDLNSSIEFLNKIIGENQENADLTLHCYSLLCQTQITAGNLETSLKIAKYVLKLAKNLSNLDIHEANAFRLLAIIYEHQKDFGSAVILWKKYVDFDGVLTEEERMKGLIQMARIAQNEMVNEDVGRIFEKAERILERLSRPSEKVMFYSAKYRWLLSIGHISEAKDILKNLESILKNEKTLDSKSKSLVYEDLAMTPENFKKFSKIPERNSKILSLEQSLTEAQDANDMYREARILEKIGNLFSENPTENDQKLAEKYYNQQLEVGKQLKNAKMMADSHANVAKLKWRSGDYKEVCEHSRCALTIFKLASDNEQKVEMLILLARAEMERNNPEIALSAIEKAINLAEDCESNEKLATSFRLISEIYQKSGESEEISIQFVRRHIDLFEYEKDQMKKWESLRDLLKYEVNRSHGDVGKVENLLRIMTVQVDLKEPQLLEILESLSNTPCFQNLSGKILQFLSEHPENIQSLDKLLRFCRFDPEILFRISKFATENQEFWVYLTIFAPRIVEKWRKVREPSPIISALLCYQKNDWIAALDHLKFTNNLSQEMRNLLKLLEMNATWNLKTSGKSTKFLDDFSDVETQTRIFDMFYDRISHQYIKNEIIKFHVEMLNGKFDMMADGIRSIDKIVCAAHLDERELIEMWFYVRLEEYLESFHVSDAFIDKFLRGSSSELLRFAAIFTAISVSEKLKVLEILENCEFAIIQKRLPNYCSMRRVDKMKYAKIEGVYTFEVGSLTVVFDFEQGNDEFKVLWIQNSESLTLYDHLLQRFLQSYGYQQLHHTLFTNLLIGPKTDRIQAKTHKFWLETSRILGESVEKSIDILKFGEVSDEIKGVQAPEFELKNCELFKIIADKFQDSYGVIVRNMAEFLEFFDIFCMKLKEFPRFLLVIRANIPKLSQETERIFEFVDCEVQFVSSIREAEELIEHHLSKFPMKGCLRTLRYDIKLALEGNYCIPETENPTNFEEILEEFGKPRILQILNWDSLRTSEINSEVQKIPEKKLRKFCEFLVYSVSSSQIQRM</sequence>
<dbReference type="InterPro" id="IPR011990">
    <property type="entry name" value="TPR-like_helical_dom_sf"/>
</dbReference>
<name>G0NBT3_CAEBE</name>
<evidence type="ECO:0000313" key="3">
    <source>
        <dbReference type="EMBL" id="EGT57107.1"/>
    </source>
</evidence>
<dbReference type="SMART" id="SM00028">
    <property type="entry name" value="TPR"/>
    <property type="match status" value="8"/>
</dbReference>
<keyword evidence="2" id="KW-0802">TPR repeat</keyword>
<reference evidence="4" key="1">
    <citation type="submission" date="2011-07" db="EMBL/GenBank/DDBJ databases">
        <authorList>
            <consortium name="Caenorhabditis brenneri Sequencing and Analysis Consortium"/>
            <person name="Wilson R.K."/>
        </authorList>
    </citation>
    <scope>NUCLEOTIDE SEQUENCE [LARGE SCALE GENOMIC DNA]</scope>
    <source>
        <strain evidence="4">PB2801</strain>
    </source>
</reference>
<dbReference type="EMBL" id="GL379859">
    <property type="protein sequence ID" value="EGT57107.1"/>
    <property type="molecule type" value="Genomic_DNA"/>
</dbReference>
<dbReference type="InParanoid" id="G0NBT3"/>
<gene>
    <name evidence="3" type="ORF">CAEBREN_29062</name>
</gene>
<dbReference type="eggNOG" id="KOG0548">
    <property type="taxonomic scope" value="Eukaryota"/>
</dbReference>
<evidence type="ECO:0000256" key="1">
    <source>
        <dbReference type="ARBA" id="ARBA00022737"/>
    </source>
</evidence>
<dbReference type="PANTHER" id="PTHR22904">
    <property type="entry name" value="TPR REPEAT CONTAINING PROTEIN"/>
    <property type="match status" value="1"/>
</dbReference>
<dbReference type="HOGENOM" id="CLU_255736_0_0_1"/>
<organism evidence="4">
    <name type="scientific">Caenorhabditis brenneri</name>
    <name type="common">Nematode worm</name>
    <dbReference type="NCBI Taxonomy" id="135651"/>
    <lineage>
        <taxon>Eukaryota</taxon>
        <taxon>Metazoa</taxon>
        <taxon>Ecdysozoa</taxon>
        <taxon>Nematoda</taxon>
        <taxon>Chromadorea</taxon>
        <taxon>Rhabditida</taxon>
        <taxon>Rhabditina</taxon>
        <taxon>Rhabditomorpha</taxon>
        <taxon>Rhabditoidea</taxon>
        <taxon>Rhabditidae</taxon>
        <taxon>Peloderinae</taxon>
        <taxon>Caenorhabditis</taxon>
    </lineage>
</organism>
<dbReference type="FunCoup" id="G0NBT3">
    <property type="interactions" value="1586"/>
</dbReference>
<protein>
    <submittedName>
        <fullName evidence="3">Uncharacterized protein</fullName>
    </submittedName>
</protein>
<dbReference type="OrthoDB" id="626167at2759"/>
<dbReference type="Pfam" id="PF13176">
    <property type="entry name" value="TPR_7"/>
    <property type="match status" value="1"/>
</dbReference>
<dbReference type="SUPFAM" id="SSF48452">
    <property type="entry name" value="TPR-like"/>
    <property type="match status" value="3"/>
</dbReference>
<dbReference type="InterPro" id="IPR019734">
    <property type="entry name" value="TPR_rpt"/>
</dbReference>